<protein>
    <recommendedName>
        <fullName evidence="1">Protein kinase domain-containing protein</fullName>
    </recommendedName>
</protein>
<dbReference type="GO" id="GO:0005737">
    <property type="term" value="C:cytoplasm"/>
    <property type="evidence" value="ECO:0007669"/>
    <property type="project" value="TreeGrafter"/>
</dbReference>
<dbReference type="Gene3D" id="1.10.510.10">
    <property type="entry name" value="Transferase(Phosphotransferase) domain 1"/>
    <property type="match status" value="1"/>
</dbReference>
<dbReference type="PANTHER" id="PTHR24419">
    <property type="entry name" value="INTERLEUKIN-1 RECEPTOR-ASSOCIATED KINASE"/>
    <property type="match status" value="1"/>
</dbReference>
<organism evidence="2">
    <name type="scientific">viral metagenome</name>
    <dbReference type="NCBI Taxonomy" id="1070528"/>
    <lineage>
        <taxon>unclassified sequences</taxon>
        <taxon>metagenomes</taxon>
        <taxon>organismal metagenomes</taxon>
    </lineage>
</organism>
<dbReference type="InterPro" id="IPR011009">
    <property type="entry name" value="Kinase-like_dom_sf"/>
</dbReference>
<feature type="domain" description="Protein kinase" evidence="1">
    <location>
        <begin position="7"/>
        <end position="339"/>
    </location>
</feature>
<dbReference type="GO" id="GO:0005524">
    <property type="term" value="F:ATP binding"/>
    <property type="evidence" value="ECO:0007669"/>
    <property type="project" value="InterPro"/>
</dbReference>
<proteinExistence type="predicted"/>
<dbReference type="PANTHER" id="PTHR24419:SF18">
    <property type="entry name" value="SERINE_THREONINE-PROTEIN KINASE HASPIN"/>
    <property type="match status" value="1"/>
</dbReference>
<dbReference type="AlphaFoldDB" id="A0A6C0BEJ6"/>
<dbReference type="SMART" id="SM00220">
    <property type="entry name" value="S_TKc"/>
    <property type="match status" value="1"/>
</dbReference>
<evidence type="ECO:0000259" key="1">
    <source>
        <dbReference type="PROSITE" id="PS50011"/>
    </source>
</evidence>
<accession>A0A6C0BEJ6</accession>
<dbReference type="GO" id="GO:0035556">
    <property type="term" value="P:intracellular signal transduction"/>
    <property type="evidence" value="ECO:0007669"/>
    <property type="project" value="TreeGrafter"/>
</dbReference>
<dbReference type="GO" id="GO:0005634">
    <property type="term" value="C:nucleus"/>
    <property type="evidence" value="ECO:0007669"/>
    <property type="project" value="TreeGrafter"/>
</dbReference>
<dbReference type="PROSITE" id="PS50011">
    <property type="entry name" value="PROTEIN_KINASE_DOM"/>
    <property type="match status" value="1"/>
</dbReference>
<dbReference type="Gene3D" id="3.30.200.20">
    <property type="entry name" value="Phosphorylase Kinase, domain 1"/>
    <property type="match status" value="1"/>
</dbReference>
<dbReference type="GO" id="GO:0000278">
    <property type="term" value="P:mitotic cell cycle"/>
    <property type="evidence" value="ECO:0007669"/>
    <property type="project" value="TreeGrafter"/>
</dbReference>
<dbReference type="SUPFAM" id="SSF56112">
    <property type="entry name" value="Protein kinase-like (PK-like)"/>
    <property type="match status" value="1"/>
</dbReference>
<name>A0A6C0BEJ6_9ZZZZ</name>
<dbReference type="InterPro" id="IPR017441">
    <property type="entry name" value="Protein_kinase_ATP_BS"/>
</dbReference>
<sequence>MIHLDKVKIIKKIGYGMFGTTYLANYNGKLYAVKIQHILEKDKKKDYKNEIWREFDLYKYIDTLNKEEQVFFTKLYDYKIYDNCTHIQDRPIKIDFKNKKDEFAQNLKKLDESDWCVKYLLDYKGNTTLEKFLLRRKMTQKQIYSFMLQICKIIYILYEGGYSHNDLHPRNIMINETTKKYFNFMNKKISYEGYQLSVIDYGLVLHTKFGKHNGYNKSFIHNRERFAFNEMFSCSTIIFDNTTKLNIDCINMGKPLPWGKKGRKYDESTKTMILNHPDFYKIMKHKYVKIYPKSKKLLDDVGNKINAKKEISKIIENNNNRYDFRDALNRIIFEFNLFFPEESKKYWKWCSVYDVLLPKDIIQELLMINNYTDYINYLINKIT</sequence>
<dbReference type="EMBL" id="MN739130">
    <property type="protein sequence ID" value="QHS90214.1"/>
    <property type="molecule type" value="Genomic_DNA"/>
</dbReference>
<dbReference type="PROSITE" id="PS00107">
    <property type="entry name" value="PROTEIN_KINASE_ATP"/>
    <property type="match status" value="1"/>
</dbReference>
<evidence type="ECO:0000313" key="2">
    <source>
        <dbReference type="EMBL" id="QHS90214.1"/>
    </source>
</evidence>
<dbReference type="InterPro" id="IPR000719">
    <property type="entry name" value="Prot_kinase_dom"/>
</dbReference>
<dbReference type="GO" id="GO:0072354">
    <property type="term" value="F:histone H3T3 kinase activity"/>
    <property type="evidence" value="ECO:0007669"/>
    <property type="project" value="TreeGrafter"/>
</dbReference>
<reference evidence="2" key="1">
    <citation type="journal article" date="2020" name="Nature">
        <title>Giant virus diversity and host interactions through global metagenomics.</title>
        <authorList>
            <person name="Schulz F."/>
            <person name="Roux S."/>
            <person name="Paez-Espino D."/>
            <person name="Jungbluth S."/>
            <person name="Walsh D.A."/>
            <person name="Denef V.J."/>
            <person name="McMahon K.D."/>
            <person name="Konstantinidis K.T."/>
            <person name="Eloe-Fadrosh E.A."/>
            <person name="Kyrpides N.C."/>
            <person name="Woyke T."/>
        </authorList>
    </citation>
    <scope>NUCLEOTIDE SEQUENCE</scope>
    <source>
        <strain evidence="2">GVMAG-M-3300010160-60</strain>
    </source>
</reference>